<comment type="caution">
    <text evidence="1">The sequence shown here is derived from an EMBL/GenBank/DDBJ whole genome shotgun (WGS) entry which is preliminary data.</text>
</comment>
<reference evidence="1" key="1">
    <citation type="journal article" date="2015" name="Proc. Natl. Acad. Sci. U.S.A.">
        <title>Networks of energetic and metabolic interactions define dynamics in microbial communities.</title>
        <authorList>
            <person name="Embree M."/>
            <person name="Liu J.K."/>
            <person name="Al-Bassam M.M."/>
            <person name="Zengler K."/>
        </authorList>
    </citation>
    <scope>NUCLEOTIDE SEQUENCE</scope>
</reference>
<dbReference type="AlphaFoldDB" id="A0A0W8FDK1"/>
<proteinExistence type="predicted"/>
<organism evidence="1">
    <name type="scientific">hydrocarbon metagenome</name>
    <dbReference type="NCBI Taxonomy" id="938273"/>
    <lineage>
        <taxon>unclassified sequences</taxon>
        <taxon>metagenomes</taxon>
        <taxon>ecological metagenomes</taxon>
    </lineage>
</organism>
<accession>A0A0W8FDK1</accession>
<evidence type="ECO:0000313" key="1">
    <source>
        <dbReference type="EMBL" id="KUG18971.1"/>
    </source>
</evidence>
<name>A0A0W8FDK1_9ZZZZ</name>
<sequence>MSIPDLILSSPHTRSRQRAAADCMEETASARVLWHDSSFAERLYPLPSAGAMPAGDCCCRGVGERILKSSCGERERLPLLERAWVVRRRGKPCVRAARSEPACQRRHLPAMARVLLRSDLRPEAGWRDHAALRRPQGRTPARPFRPAVRANPYVRSRYLSGGHYGGNGMEQAMEQPAELDRLKDRFLGEWDLDLTIRMPDGSTMTGRGTASVREVSRGYGIESVLAYTVGGISYVETDLWSYDRWGGMIHMFGVGSDGSVHDHSGRWKDADTLELHWRGVQEGGETEETVTATWESADTVRIRSEVIIRGKPGPTTDSVGRKQKR</sequence>
<evidence type="ECO:0008006" key="2">
    <source>
        <dbReference type="Google" id="ProtNLM"/>
    </source>
</evidence>
<dbReference type="EMBL" id="LNQE01001341">
    <property type="protein sequence ID" value="KUG18971.1"/>
    <property type="molecule type" value="Genomic_DNA"/>
</dbReference>
<protein>
    <recommendedName>
        <fullName evidence="2">DUF1579 domain-containing protein</fullName>
    </recommendedName>
</protein>
<gene>
    <name evidence="1" type="ORF">ASZ90_011321</name>
</gene>